<comment type="caution">
    <text evidence="1">The sequence shown here is derived from an EMBL/GenBank/DDBJ whole genome shotgun (WGS) entry which is preliminary data.</text>
</comment>
<sequence>MFRETKWRGREDGGRSYDYNNVDGGGADRDLCEISVRRRWGWGPDSRQVKEMGSRAKEFNMKDAYVLTILEIDGIEKTSLAK</sequence>
<dbReference type="Proteomes" id="UP001055811">
    <property type="component" value="Linkage Group LG05"/>
</dbReference>
<organism evidence="1 2">
    <name type="scientific">Cichorium intybus</name>
    <name type="common">Chicory</name>
    <dbReference type="NCBI Taxonomy" id="13427"/>
    <lineage>
        <taxon>Eukaryota</taxon>
        <taxon>Viridiplantae</taxon>
        <taxon>Streptophyta</taxon>
        <taxon>Embryophyta</taxon>
        <taxon>Tracheophyta</taxon>
        <taxon>Spermatophyta</taxon>
        <taxon>Magnoliopsida</taxon>
        <taxon>eudicotyledons</taxon>
        <taxon>Gunneridae</taxon>
        <taxon>Pentapetalae</taxon>
        <taxon>asterids</taxon>
        <taxon>campanulids</taxon>
        <taxon>Asterales</taxon>
        <taxon>Asteraceae</taxon>
        <taxon>Cichorioideae</taxon>
        <taxon>Cichorieae</taxon>
        <taxon>Cichoriinae</taxon>
        <taxon>Cichorium</taxon>
    </lineage>
</organism>
<reference evidence="1 2" key="2">
    <citation type="journal article" date="2022" name="Mol. Ecol. Resour.">
        <title>The genomes of chicory, endive, great burdock and yacon provide insights into Asteraceae paleo-polyploidization history and plant inulin production.</title>
        <authorList>
            <person name="Fan W."/>
            <person name="Wang S."/>
            <person name="Wang H."/>
            <person name="Wang A."/>
            <person name="Jiang F."/>
            <person name="Liu H."/>
            <person name="Zhao H."/>
            <person name="Xu D."/>
            <person name="Zhang Y."/>
        </authorList>
    </citation>
    <scope>NUCLEOTIDE SEQUENCE [LARGE SCALE GENOMIC DNA]</scope>
    <source>
        <strain evidence="2">cv. Punajuju</strain>
        <tissue evidence="1">Leaves</tissue>
    </source>
</reference>
<keyword evidence="2" id="KW-1185">Reference proteome</keyword>
<proteinExistence type="predicted"/>
<protein>
    <submittedName>
        <fullName evidence="1">Uncharacterized protein</fullName>
    </submittedName>
</protein>
<gene>
    <name evidence="1" type="ORF">L2E82_29764</name>
</gene>
<name>A0ACB9CYV3_CICIN</name>
<dbReference type="EMBL" id="CM042013">
    <property type="protein sequence ID" value="KAI3739361.1"/>
    <property type="molecule type" value="Genomic_DNA"/>
</dbReference>
<reference evidence="2" key="1">
    <citation type="journal article" date="2022" name="Mol. Ecol. Resour.">
        <title>The genomes of chicory, endive, great burdock and yacon provide insights into Asteraceae palaeo-polyploidization history and plant inulin production.</title>
        <authorList>
            <person name="Fan W."/>
            <person name="Wang S."/>
            <person name="Wang H."/>
            <person name="Wang A."/>
            <person name="Jiang F."/>
            <person name="Liu H."/>
            <person name="Zhao H."/>
            <person name="Xu D."/>
            <person name="Zhang Y."/>
        </authorList>
    </citation>
    <scope>NUCLEOTIDE SEQUENCE [LARGE SCALE GENOMIC DNA]</scope>
    <source>
        <strain evidence="2">cv. Punajuju</strain>
    </source>
</reference>
<evidence type="ECO:0000313" key="2">
    <source>
        <dbReference type="Proteomes" id="UP001055811"/>
    </source>
</evidence>
<evidence type="ECO:0000313" key="1">
    <source>
        <dbReference type="EMBL" id="KAI3739361.1"/>
    </source>
</evidence>
<accession>A0ACB9CYV3</accession>